<keyword evidence="1" id="KW-0472">Membrane</keyword>
<feature type="domain" description="DUF4159" evidence="2">
    <location>
        <begin position="268"/>
        <end position="461"/>
    </location>
</feature>
<evidence type="ECO:0000313" key="3">
    <source>
        <dbReference type="EMBL" id="ADB17454.1"/>
    </source>
</evidence>
<evidence type="ECO:0000256" key="1">
    <source>
        <dbReference type="SAM" id="Phobius"/>
    </source>
</evidence>
<dbReference type="AlphaFoldDB" id="D2R7M8"/>
<accession>D2R7M8</accession>
<feature type="transmembrane region" description="Helical" evidence="1">
    <location>
        <begin position="30"/>
        <end position="50"/>
    </location>
</feature>
<evidence type="ECO:0000259" key="2">
    <source>
        <dbReference type="Pfam" id="PF13709"/>
    </source>
</evidence>
<feature type="transmembrane region" description="Helical" evidence="1">
    <location>
        <begin position="91"/>
        <end position="112"/>
    </location>
</feature>
<dbReference type="InterPro" id="IPR025297">
    <property type="entry name" value="DUF4159"/>
</dbReference>
<reference evidence="3 4" key="1">
    <citation type="journal article" date="2009" name="Stand. Genomic Sci.">
        <title>Complete genome sequence of Pirellula staleyi type strain (ATCC 27377).</title>
        <authorList>
            <person name="Clum A."/>
            <person name="Tindall B.J."/>
            <person name="Sikorski J."/>
            <person name="Ivanova N."/>
            <person name="Mavrommatis K."/>
            <person name="Lucas S."/>
            <person name="Glavina del Rio T."/>
            <person name="Nolan M."/>
            <person name="Chen F."/>
            <person name="Tice H."/>
            <person name="Pitluck S."/>
            <person name="Cheng J.F."/>
            <person name="Chertkov O."/>
            <person name="Brettin T."/>
            <person name="Han C."/>
            <person name="Detter J.C."/>
            <person name="Kuske C."/>
            <person name="Bruce D."/>
            <person name="Goodwin L."/>
            <person name="Ovchinikova G."/>
            <person name="Pati A."/>
            <person name="Mikhailova N."/>
            <person name="Chen A."/>
            <person name="Palaniappan K."/>
            <person name="Land M."/>
            <person name="Hauser L."/>
            <person name="Chang Y.J."/>
            <person name="Jeffries C.D."/>
            <person name="Chain P."/>
            <person name="Rohde M."/>
            <person name="Goker M."/>
            <person name="Bristow J."/>
            <person name="Eisen J.A."/>
            <person name="Markowitz V."/>
            <person name="Hugenholtz P."/>
            <person name="Kyrpides N.C."/>
            <person name="Klenk H.P."/>
            <person name="Lapidus A."/>
        </authorList>
    </citation>
    <scope>NUCLEOTIDE SEQUENCE [LARGE SCALE GENOMIC DNA]</scope>
    <source>
        <strain evidence="4">ATCC 27377 / DSM 6068 / ICPB 4128</strain>
    </source>
</reference>
<keyword evidence="4" id="KW-1185">Reference proteome</keyword>
<name>D2R7M8_PIRSD</name>
<feature type="transmembrane region" description="Helical" evidence="1">
    <location>
        <begin position="59"/>
        <end position="79"/>
    </location>
</feature>
<dbReference type="eggNOG" id="COG1657">
    <property type="taxonomic scope" value="Bacteria"/>
</dbReference>
<keyword evidence="1" id="KW-1133">Transmembrane helix</keyword>
<feature type="transmembrane region" description="Helical" evidence="1">
    <location>
        <begin position="164"/>
        <end position="183"/>
    </location>
</feature>
<organism evidence="3 4">
    <name type="scientific">Pirellula staleyi (strain ATCC 27377 / DSM 6068 / ICPB 4128)</name>
    <name type="common">Pirella staleyi</name>
    <dbReference type="NCBI Taxonomy" id="530564"/>
    <lineage>
        <taxon>Bacteria</taxon>
        <taxon>Pseudomonadati</taxon>
        <taxon>Planctomycetota</taxon>
        <taxon>Planctomycetia</taxon>
        <taxon>Pirellulales</taxon>
        <taxon>Pirellulaceae</taxon>
        <taxon>Pirellula</taxon>
    </lineage>
</organism>
<evidence type="ECO:0000313" key="4">
    <source>
        <dbReference type="Proteomes" id="UP000001887"/>
    </source>
</evidence>
<keyword evidence="1" id="KW-0812">Transmembrane</keyword>
<dbReference type="Pfam" id="PF13709">
    <property type="entry name" value="DUF4159"/>
    <property type="match status" value="1"/>
</dbReference>
<dbReference type="KEGG" id="psl:Psta_2788"/>
<gene>
    <name evidence="3" type="ordered locus">Psta_2788</name>
</gene>
<dbReference type="Gene3D" id="3.40.50.12140">
    <property type="entry name" value="Domain of unknown function DUF4159"/>
    <property type="match status" value="1"/>
</dbReference>
<dbReference type="Proteomes" id="UP000001887">
    <property type="component" value="Chromosome"/>
</dbReference>
<sequence precursor="true">MMLTRATLGFGAAWLLGVISWIFFGASESWILGAIFALAIPLAIAWIAFLRSQNFQSALIWPLALTLGYLPIWTAAVYLCDLLGLYGLTSFLSQFGNGGAFFIGLGWAVYWLENRSRQREVLRIRKSHQPREQPAAKPATIWNPVDPDAWYYGRKSQKLKQSTLLLLSYSMLFWLVALSLSQVGGCKETYEMPAGGGEQKTVAQTVRIQKVIRKKFVVNPFSAIKFEVPPIDEVKLELQEVTEHAYKIGYGEGTGAGFAGGTKQGKVRFIRLEYDGGDWDQDFGVGGDMNMLFEYGLLTSQKVSDRTESRRIAQLSSFPLYQSPPLVYMTGQGSINTSNSDIKVLREYLVDKHGMLFIDNGGSRHFHNQVVAMMNRVLPEVRPVPIPLDDTLHRVPFQIGTFPYVAPHGGKEALGWSMDGRWLAYYHPGDIGDAWSDGHAGVSPEIYNSCYQLGANVINYAHSEYAKWLAAKQSTK</sequence>
<dbReference type="EMBL" id="CP001848">
    <property type="protein sequence ID" value="ADB17454.1"/>
    <property type="molecule type" value="Genomic_DNA"/>
</dbReference>
<proteinExistence type="predicted"/>
<dbReference type="STRING" id="530564.Psta_2788"/>
<dbReference type="HOGENOM" id="CLU_573471_0_0_0"/>
<protein>
    <recommendedName>
        <fullName evidence="2">DUF4159 domain-containing protein</fullName>
    </recommendedName>
</protein>